<dbReference type="Proteomes" id="UP001107558">
    <property type="component" value="Chromosome 3"/>
</dbReference>
<sequence length="124" mass="13986">MKYYFAVLLLCYTATAVPSNEEKVQAAQYNSLYPYNDFYYQQPMFNKPNDKFIIVGSPEKFLKMKNKDFPTDPSLPCSNTCGCRQACAVMWYMPCTCACPPICGCVDCIKGCCGEICCEDVPKD</sequence>
<name>A0A9J6BJX4_POLVA</name>
<evidence type="ECO:0000313" key="3">
    <source>
        <dbReference type="Proteomes" id="UP001107558"/>
    </source>
</evidence>
<accession>A0A9J6BJX4</accession>
<keyword evidence="3" id="KW-1185">Reference proteome</keyword>
<evidence type="ECO:0000256" key="1">
    <source>
        <dbReference type="SAM" id="SignalP"/>
    </source>
</evidence>
<comment type="caution">
    <text evidence="2">The sequence shown here is derived from an EMBL/GenBank/DDBJ whole genome shotgun (WGS) entry which is preliminary data.</text>
</comment>
<keyword evidence="1" id="KW-0732">Signal</keyword>
<reference evidence="2" key="1">
    <citation type="submission" date="2021-03" db="EMBL/GenBank/DDBJ databases">
        <title>Chromosome level genome of the anhydrobiotic midge Polypedilum vanderplanki.</title>
        <authorList>
            <person name="Yoshida Y."/>
            <person name="Kikawada T."/>
            <person name="Gusev O."/>
        </authorList>
    </citation>
    <scope>NUCLEOTIDE SEQUENCE</scope>
    <source>
        <strain evidence="2">NIAS01</strain>
        <tissue evidence="2">Whole body or cell culture</tissue>
    </source>
</reference>
<gene>
    <name evidence="2" type="ORF">PVAND_000313</name>
</gene>
<feature type="signal peptide" evidence="1">
    <location>
        <begin position="1"/>
        <end position="16"/>
    </location>
</feature>
<dbReference type="AlphaFoldDB" id="A0A9J6BJX4"/>
<proteinExistence type="predicted"/>
<protein>
    <submittedName>
        <fullName evidence="2">Uncharacterized protein</fullName>
    </submittedName>
</protein>
<dbReference type="EMBL" id="JADBJN010000003">
    <property type="protein sequence ID" value="KAG5670026.1"/>
    <property type="molecule type" value="Genomic_DNA"/>
</dbReference>
<organism evidence="2 3">
    <name type="scientific">Polypedilum vanderplanki</name>
    <name type="common">Sleeping chironomid midge</name>
    <dbReference type="NCBI Taxonomy" id="319348"/>
    <lineage>
        <taxon>Eukaryota</taxon>
        <taxon>Metazoa</taxon>
        <taxon>Ecdysozoa</taxon>
        <taxon>Arthropoda</taxon>
        <taxon>Hexapoda</taxon>
        <taxon>Insecta</taxon>
        <taxon>Pterygota</taxon>
        <taxon>Neoptera</taxon>
        <taxon>Endopterygota</taxon>
        <taxon>Diptera</taxon>
        <taxon>Nematocera</taxon>
        <taxon>Chironomoidea</taxon>
        <taxon>Chironomidae</taxon>
        <taxon>Chironominae</taxon>
        <taxon>Polypedilum</taxon>
        <taxon>Polypedilum</taxon>
    </lineage>
</organism>
<feature type="chain" id="PRO_5039914733" evidence="1">
    <location>
        <begin position="17"/>
        <end position="124"/>
    </location>
</feature>
<evidence type="ECO:0000313" key="2">
    <source>
        <dbReference type="EMBL" id="KAG5670026.1"/>
    </source>
</evidence>
<dbReference type="OrthoDB" id="10612071at2759"/>